<dbReference type="Gene3D" id="3.40.50.720">
    <property type="entry name" value="NAD(P)-binding Rossmann-like Domain"/>
    <property type="match status" value="1"/>
</dbReference>
<dbReference type="InterPro" id="IPR020841">
    <property type="entry name" value="PKS_Beta-ketoAc_synthase_dom"/>
</dbReference>
<dbReference type="InterPro" id="IPR016039">
    <property type="entry name" value="Thiolase-like"/>
</dbReference>
<evidence type="ECO:0000259" key="8">
    <source>
        <dbReference type="PROSITE" id="PS52004"/>
    </source>
</evidence>
<dbReference type="SUPFAM" id="SSF53901">
    <property type="entry name" value="Thiolase-like"/>
    <property type="match status" value="2"/>
</dbReference>
<evidence type="ECO:0000256" key="1">
    <source>
        <dbReference type="ARBA" id="ARBA00005194"/>
    </source>
</evidence>
<evidence type="ECO:0000256" key="4">
    <source>
        <dbReference type="ARBA" id="ARBA00022553"/>
    </source>
</evidence>
<dbReference type="SMART" id="SM00822">
    <property type="entry name" value="PKS_KR"/>
    <property type="match status" value="1"/>
</dbReference>
<dbReference type="PROSITE" id="PS50075">
    <property type="entry name" value="CARRIER"/>
    <property type="match status" value="1"/>
</dbReference>
<evidence type="ECO:0000256" key="5">
    <source>
        <dbReference type="ARBA" id="ARBA00022679"/>
    </source>
</evidence>
<accession>A0A0C5WRT7</accession>
<organism evidence="9 10">
    <name type="scientific">Photobacterium gaetbulicola Gung47</name>
    <dbReference type="NCBI Taxonomy" id="658445"/>
    <lineage>
        <taxon>Bacteria</taxon>
        <taxon>Pseudomonadati</taxon>
        <taxon>Pseudomonadota</taxon>
        <taxon>Gammaproteobacteria</taxon>
        <taxon>Vibrionales</taxon>
        <taxon>Vibrionaceae</taxon>
        <taxon>Photobacterium</taxon>
    </lineage>
</organism>
<dbReference type="Pfam" id="PF00550">
    <property type="entry name" value="PP-binding"/>
    <property type="match status" value="1"/>
</dbReference>
<keyword evidence="3" id="KW-0596">Phosphopantetheine</keyword>
<dbReference type="PANTHER" id="PTHR43775:SF37">
    <property type="entry name" value="SI:DKEY-61P9.11"/>
    <property type="match status" value="1"/>
</dbReference>
<dbReference type="FunFam" id="3.40.47.10:FF:000019">
    <property type="entry name" value="Polyketide synthase type I"/>
    <property type="match status" value="1"/>
</dbReference>
<dbReference type="InterPro" id="IPR057326">
    <property type="entry name" value="KR_dom"/>
</dbReference>
<dbReference type="GO" id="GO:0004312">
    <property type="term" value="F:fatty acid synthase activity"/>
    <property type="evidence" value="ECO:0007669"/>
    <property type="project" value="TreeGrafter"/>
</dbReference>
<comment type="pathway">
    <text evidence="1">Lipid metabolism; fatty acid biosynthesis.</text>
</comment>
<dbReference type="InterPro" id="IPR014031">
    <property type="entry name" value="Ketoacyl_synth_C"/>
</dbReference>
<dbReference type="Pfam" id="PF02801">
    <property type="entry name" value="Ketoacyl-synt_C"/>
    <property type="match status" value="2"/>
</dbReference>
<feature type="domain" description="Ketosynthase family 3 (KS3)" evidence="8">
    <location>
        <begin position="1639"/>
        <end position="2066"/>
    </location>
</feature>
<keyword evidence="5" id="KW-0808">Transferase</keyword>
<dbReference type="GO" id="GO:0005737">
    <property type="term" value="C:cytoplasm"/>
    <property type="evidence" value="ECO:0007669"/>
    <property type="project" value="TreeGrafter"/>
</dbReference>
<dbReference type="Pfam" id="PF08659">
    <property type="entry name" value="KR"/>
    <property type="match status" value="1"/>
</dbReference>
<comment type="similarity">
    <text evidence="2">Belongs to the short-chain dehydrogenases/reductases (SDR) family.</text>
</comment>
<dbReference type="EMBL" id="CP005973">
    <property type="protein sequence ID" value="AJR05680.1"/>
    <property type="molecule type" value="Genomic_DNA"/>
</dbReference>
<name>A0A0C5WRT7_9GAMM</name>
<evidence type="ECO:0000256" key="6">
    <source>
        <dbReference type="ARBA" id="ARBA00054155"/>
    </source>
</evidence>
<dbReference type="Gene3D" id="3.40.47.10">
    <property type="match status" value="2"/>
</dbReference>
<evidence type="ECO:0000313" key="9">
    <source>
        <dbReference type="EMBL" id="AJR05680.1"/>
    </source>
</evidence>
<dbReference type="Proteomes" id="UP000032303">
    <property type="component" value="Chromosome 1"/>
</dbReference>
<evidence type="ECO:0000256" key="2">
    <source>
        <dbReference type="ARBA" id="ARBA00006484"/>
    </source>
</evidence>
<dbReference type="SUPFAM" id="SSF51735">
    <property type="entry name" value="NAD(P)-binding Rossmann-fold domains"/>
    <property type="match status" value="1"/>
</dbReference>
<evidence type="ECO:0000256" key="3">
    <source>
        <dbReference type="ARBA" id="ARBA00022450"/>
    </source>
</evidence>
<dbReference type="SMART" id="SM00825">
    <property type="entry name" value="PKS_KS"/>
    <property type="match status" value="2"/>
</dbReference>
<sequence>MSNETNIAIIGMDGRFPGANTLNEFWDNLAEGRSTISDIPLKRWNWKTNDSENKDQIYSRRGGFIDGVDEFDPLFFNISPIEAKSIDPQERLFLETCWNVFEDAGYSMERIRNELASTGVFVGAMYSDYGLRGGGYHHWSIANRVSFFFDLNGPSMAVDSACSSSLLALHLACESIRRRECQQAIAGGVSLILHKKHYQDLCKMQMLSASGQCSAFGEKADGFVDGEGVGAVLLKPYQQALDDGDRIYGIIAGSAVNSGGRTNGYTVPNPTQQANAIAKCLSSAKIPPAEISYIEAHGTGTSLGDPIEISALINAIDQNGEGEKQQDCAIGTVKPNIGHLEAAAGIAGLIKTLLQLKHRQIVPSLNCEKENPRYNLSDTPFYINKVLTPWTVNTASNPSKRRCAGISSFGAGGTNVHLVLAEDSKGQPDNRTADKDTSSPCMITLSGKRLDDLTRNLERLYNFLQQDNPPRLDDLSYSLHVAKTDYEHRMVFMSHSLSELVSDIRNVLDTGISANCFRSDNEQERNSRLQVLVQQKGGEEYLYSLWNSGCADNNSMQILGKLWLAGIDINWRSLYIRQQLDNLKIGSKPILPRVISLPRYAFDKKSYWLEDNSLRTNEAVSDGSLNQDSVGQAFFFLSDGSKEVTETYLALKNEPGRNRLFRLSSPKDLKTSLLNHNMSDASTINILVPESYLSLLLGSESRCSIDEGANRDLSDLIDLALRLDQSKNYNFHFVLQPDSDKSVINTLGTVISSSRKNCTVSVAEPLLVQKQMIAREGIGAILSKDVKHDTNKKCTILTGPHSECFEIFDGNVALITIGDDKACFDVVYDIAQNTAQLVIIGGMKKSEINDEIEKLEAIAPNAIYLESRADKASYRKAVNYSLQRFGKLNVVAHCSVEQNKKDNNLADNIIATMLLDIASEKIPLSHFLHIIVSNEKGTNSAGTLFEAFCCERNRMTAQQNRSGKAIVVNWTVGAFEVKQDTSRSPEHKPPSDKEVDDSQIKDILVSILSSVLEIDVAELSTKYMDTSFFEIGIDSIFSARICEQISKYTVEKVSPVILYNYNNLQLLAKYLKGKWSADTPGIEHNVPIVQQHKESLDLSVAIKSADESGSETLFYRPQWNNFKVRPVIEAINSTLVLIGAKPDFVQQLKSETGENAVLVHEHWSDALTAKVLHSETISKPIHFVYFADADLRLKEEGFNQIHNIFSMFKTLFEKADSYRKIMVTYVGVAPNRISNSEMNSSSHEAVMSFGRSLAKEFSQLKFDYISFTNDVGSPRCNQALIELIHSIQHTSCNEDDPCVGEKWNKSEYYRLVGTNTEIRRWEQTASLENELKESGESHRVLANLAENSSYLVSGGSTGIGLLFASYLAQNSAGSNIYICSRSELGTKSKQMVEQVNADQKLNHKGSKIVHICADVSREEDISRVFSRVVLDGKPLKGIIHNAGITRDSMFLKKSWQDMSAVLSVKMHGVHWLDEYSTGHALDFFVMSSSISSVIGNAGQSDYAFANGYLDGFSRYRQFLVENGERKGQTISINWPLWCNKSLINGMEVPTNYRMHLEEEYGLQLLPKEAGLLVLQNLLQKPYSQIMTLHGVSSRLKEKVIEPLNAEYCATQPNGEGKAVEDEKVFNAPSAVSEKNNLASMDIAIVGVSGRFPDAETPDEMFENCLKKHSSVRELPEKRFSLADIYDKKPYQLGKTVCKYAGLLENIDHFDAKFFGIMPMEANYIDPQQRLFLQSAWHAFEDAGYTKADLNGKNCGVYVGCMTSDYQKIIEQQTPPNAFAMLGTHAAVLPARLSYWLNLKGPAVAFDTACSSSLVALHQACNSIRLGETKMALVSSVYLVVNERDLTTASQAGMLSKTDGCKTFDQSADGIAIGEAVTAIVLKPLQEAERDGDQIYGVIKGSGTNQDGYTSGMTAPNSLSQAALINDVYHRFGIEHDSVDYIETHGTGTKLGDPIECEALATVFGGEAEHREYTKPCYLGALKPNIGHSFNAAGMSSLIKVLMAFKYKTIPPVTKVSKVNDLINIANSRLVLPQEPVTWTESIGKPMRAGVTALGYTGTNAHVILDAYSRVERPSKITEFVPRYQCVVISESTPQRLAKLIEELVKLESRWQQHDMYPEIKDIAYTSQHCRIHHKYRAVIIACSKPTFSNALKRLKMISPKQLADGVSESAEYVENNIENRLEQWGVVTGCVNKDEQLIFNNISNEKEHLFYDKMTLAKCWCIDGVHVKDILSTSDILEQVNAIKVSLPLRSFETQSFWISADNNANKAEGLKKQGTLYPENKLVKENKLRPLKLEEIKRPNHEERKKLSVYIKGLDTLSI</sequence>
<dbReference type="PROSITE" id="PS52004">
    <property type="entry name" value="KS3_2"/>
    <property type="match status" value="2"/>
</dbReference>
<dbReference type="InterPro" id="IPR009081">
    <property type="entry name" value="PP-bd_ACP"/>
</dbReference>
<keyword evidence="10" id="KW-1185">Reference proteome</keyword>
<dbReference type="InterPro" id="IPR050091">
    <property type="entry name" value="PKS_NRPS_Biosynth_Enz"/>
</dbReference>
<protein>
    <submittedName>
        <fullName evidence="9">Uncharacterized protein</fullName>
    </submittedName>
</protein>
<feature type="domain" description="Carrier" evidence="7">
    <location>
        <begin position="995"/>
        <end position="1075"/>
    </location>
</feature>
<dbReference type="InterPro" id="IPR032821">
    <property type="entry name" value="PKS_assoc"/>
</dbReference>
<dbReference type="PROSITE" id="PS00606">
    <property type="entry name" value="KS3_1"/>
    <property type="match status" value="2"/>
</dbReference>
<dbReference type="InterPro" id="IPR036291">
    <property type="entry name" value="NAD(P)-bd_dom_sf"/>
</dbReference>
<dbReference type="Gene3D" id="1.10.1240.100">
    <property type="match status" value="2"/>
</dbReference>
<dbReference type="OrthoDB" id="9778690at2"/>
<gene>
    <name evidence="9" type="ORF">H744_1c0655</name>
</gene>
<dbReference type="Pfam" id="PF00109">
    <property type="entry name" value="ketoacyl-synt"/>
    <property type="match status" value="2"/>
</dbReference>
<dbReference type="HOGENOM" id="CLU_229969_0_0_6"/>
<dbReference type="KEGG" id="pgb:H744_1c0655"/>
<keyword evidence="4" id="KW-0597">Phosphoprotein</keyword>
<evidence type="ECO:0000313" key="10">
    <source>
        <dbReference type="Proteomes" id="UP000032303"/>
    </source>
</evidence>
<comment type="function">
    <text evidence="6">Involved in production of the polyketide antibiotic thailandamide.</text>
</comment>
<dbReference type="Pfam" id="PF16197">
    <property type="entry name" value="KAsynt_C_assoc"/>
    <property type="match status" value="2"/>
</dbReference>
<dbReference type="InterPro" id="IPR018201">
    <property type="entry name" value="Ketoacyl_synth_AS"/>
</dbReference>
<dbReference type="GO" id="GO:0004315">
    <property type="term" value="F:3-oxoacyl-[acyl-carrier-protein] synthase activity"/>
    <property type="evidence" value="ECO:0007669"/>
    <property type="project" value="InterPro"/>
</dbReference>
<dbReference type="InterPro" id="IPR036736">
    <property type="entry name" value="ACP-like_sf"/>
</dbReference>
<dbReference type="STRING" id="658445.H744_1c0655"/>
<dbReference type="InterPro" id="IPR013968">
    <property type="entry name" value="PKS_KR"/>
</dbReference>
<dbReference type="SUPFAM" id="SSF47336">
    <property type="entry name" value="ACP-like"/>
    <property type="match status" value="1"/>
</dbReference>
<dbReference type="UniPathway" id="UPA00094"/>
<evidence type="ECO:0000259" key="7">
    <source>
        <dbReference type="PROSITE" id="PS50075"/>
    </source>
</evidence>
<dbReference type="GO" id="GO:0005886">
    <property type="term" value="C:plasma membrane"/>
    <property type="evidence" value="ECO:0007669"/>
    <property type="project" value="TreeGrafter"/>
</dbReference>
<dbReference type="PATRIC" id="fig|658445.3.peg.710"/>
<dbReference type="GO" id="GO:0071770">
    <property type="term" value="P:DIM/DIP cell wall layer assembly"/>
    <property type="evidence" value="ECO:0007669"/>
    <property type="project" value="TreeGrafter"/>
</dbReference>
<dbReference type="Gene3D" id="1.10.1200.10">
    <property type="entry name" value="ACP-like"/>
    <property type="match status" value="1"/>
</dbReference>
<dbReference type="InterPro" id="IPR014030">
    <property type="entry name" value="Ketoacyl_synth_N"/>
</dbReference>
<proteinExistence type="inferred from homology"/>
<dbReference type="PANTHER" id="PTHR43775">
    <property type="entry name" value="FATTY ACID SYNTHASE"/>
    <property type="match status" value="1"/>
</dbReference>
<feature type="domain" description="Ketosynthase family 3 (KS3)" evidence="8">
    <location>
        <begin position="4"/>
        <end position="422"/>
    </location>
</feature>
<dbReference type="CDD" id="cd00833">
    <property type="entry name" value="PKS"/>
    <property type="match status" value="2"/>
</dbReference>
<dbReference type="SMART" id="SM01294">
    <property type="entry name" value="PKS_PP_betabranch"/>
    <property type="match status" value="1"/>
</dbReference>
<dbReference type="GO" id="GO:0006633">
    <property type="term" value="P:fatty acid biosynthetic process"/>
    <property type="evidence" value="ECO:0007669"/>
    <property type="project" value="UniProtKB-UniPathway"/>
</dbReference>
<reference evidence="9 10" key="1">
    <citation type="submission" date="2013-05" db="EMBL/GenBank/DDBJ databases">
        <title>Complete genome sequence of the lipase-producing bacterium Photobacterium gaetbulicola Gung47.</title>
        <authorList>
            <person name="Kim Y.-O."/>
        </authorList>
    </citation>
    <scope>NUCLEOTIDE SEQUENCE [LARGE SCALE GENOMIC DNA]</scope>
    <source>
        <strain evidence="9 10">Gung47</strain>
    </source>
</reference>